<proteinExistence type="predicted"/>
<feature type="domain" description="DUF5857" evidence="2">
    <location>
        <begin position="239"/>
        <end position="393"/>
    </location>
</feature>
<keyword evidence="1" id="KW-0812">Transmembrane</keyword>
<protein>
    <recommendedName>
        <fullName evidence="2">DUF5857 domain-containing protein</fullName>
    </recommendedName>
</protein>
<sequence length="446" mass="49780">MTFPPCPNGNQNPNFCSDNPFGVCAIGIGDFTLPCTGNDELYVVPGTLRAPRDEVLIIGANEVREEVCSNLNSNEWYYDPNDPRVNQLQNPSICVNRPVPIGPLLNYSSVPCKRRAFTGQQDLCCLRDYQCNLNILNCFDTNARQRTCSPENRNIASSTCFRSVQSYCLGEGLNLNVPEEFAEWRNRWRVICPNFVSRQLFQRCGPFLPDDYNYTNEGLSRMRTFMPRMFDRYISTGRVIGSDNPDTSDELDTLLFSVCQRHPGICSDYITDVCNSDTVNSLAGNPFLARWCGCYLPGPQYDRYTQLRINRECTPLCNRTNVVSAVNPDATPRTCGQSICLLDNVTISLNNSTVSGSVNISQVCSSCSDNEGSACQCIIQDVSIEALQSNISSINFSQVCGDFSNNVPVPPENNEDTILGIPNYIFYIAVLILVILIIIFLLIIFT</sequence>
<dbReference type="Pfam" id="PF19175">
    <property type="entry name" value="DUF5857"/>
    <property type="match status" value="1"/>
</dbReference>
<dbReference type="GeneID" id="35382087"/>
<organism evidence="3">
    <name type="scientific">Orpheovirus IHUMI-LCC2</name>
    <dbReference type="NCBI Taxonomy" id="2023057"/>
    <lineage>
        <taxon>Viruses</taxon>
        <taxon>Varidnaviria</taxon>
        <taxon>Bamfordvirae</taxon>
        <taxon>Nucleocytoviricota</taxon>
        <taxon>Megaviricetes</taxon>
        <taxon>Pimascovirales</taxon>
        <taxon>Ocovirineae</taxon>
        <taxon>Orpheoviridae</taxon>
        <taxon>Alphaorpheovirus</taxon>
        <taxon>Alphaorpheovirus massiliense</taxon>
    </lineage>
</organism>
<reference evidence="3" key="1">
    <citation type="submission" date="2017-08" db="EMBL/GenBank/DDBJ databases">
        <authorList>
            <consortium name="Urmite Genomes"/>
        </authorList>
    </citation>
    <scope>NUCLEOTIDE SEQUENCE [LARGE SCALE GENOMIC DNA]</scope>
    <source>
        <strain evidence="3">IHUMI-LCC2</strain>
    </source>
</reference>
<keyword evidence="1" id="KW-0472">Membrane</keyword>
<evidence type="ECO:0000256" key="1">
    <source>
        <dbReference type="SAM" id="Phobius"/>
    </source>
</evidence>
<dbReference type="RefSeq" id="YP_009448518.1">
    <property type="nucleotide sequence ID" value="NC_036594.1"/>
</dbReference>
<feature type="transmembrane region" description="Helical" evidence="1">
    <location>
        <begin position="424"/>
        <end position="445"/>
    </location>
</feature>
<evidence type="ECO:0000259" key="2">
    <source>
        <dbReference type="Pfam" id="PF19175"/>
    </source>
</evidence>
<evidence type="ECO:0000313" key="4">
    <source>
        <dbReference type="Proteomes" id="UP000236316"/>
    </source>
</evidence>
<keyword evidence="4" id="KW-1185">Reference proteome</keyword>
<evidence type="ECO:0000313" key="3">
    <source>
        <dbReference type="EMBL" id="SNW62216.1"/>
    </source>
</evidence>
<dbReference type="KEGG" id="vg:35382087"/>
<accession>A0A2I2L3V1</accession>
<gene>
    <name evidence="3" type="ORF">ORPV_312</name>
</gene>
<dbReference type="InterPro" id="IPR043875">
    <property type="entry name" value="DUF5857"/>
</dbReference>
<dbReference type="OrthoDB" id="22287at10239"/>
<name>A0A2I2L3V1_9VIRU</name>
<dbReference type="Proteomes" id="UP000236316">
    <property type="component" value="Segment"/>
</dbReference>
<keyword evidence="1" id="KW-1133">Transmembrane helix</keyword>
<dbReference type="EMBL" id="LT906555">
    <property type="protein sequence ID" value="SNW62216.1"/>
    <property type="molecule type" value="Genomic_DNA"/>
</dbReference>